<feature type="chain" id="PRO_5042023565" description="Amidase domain-containing protein" evidence="1">
    <location>
        <begin position="21"/>
        <end position="1047"/>
    </location>
</feature>
<sequence length="1047" mass="112124">MSIPSPQFPLLLLLITTICALNCNGFSIKEATIDDIQLAFKSNTLTSRQLVEFYIKEIQTHNPLLNAVIEVNPDVLNQADKADYERRNSGSRVLGALHGIPILLKDNIATKDKLNTTAGSFALLKSVVPRDAGVVRRLRKSGAVILGKASLSEWSNFRGTGIPSGWCGRGGQGKNPYVLSADPCGSSSGSSISVAANLVTVSLGTETDGSILCPAGSNSVVGFKPTVGLTSRAGVIPISPRQDTVGPITRTVSDAVHVLDAIVGFDANDAVATSTAAKFIPRGGYSQFLKKNGLQGKRLGIVNEYYADFPTALLNLFIGHLQKLRQAGAVLVENLEIDNLQMIYSPQSGEQSAMSSEFKQSLNVYLKDLMSSPVRSLADVIAFNTNNPSLEKTDVYNQNLLVEAEKTAGTEAERSGDLLNMEKLDNEGFKSLMIKNDLDAVVAPGYALSTPLAIGGHPGIIVPAGYGDDGMPIGICFGGLRGSEPKLIEIAYGFEQITLIRKPPSLTTFLSNRFKQTEEYSTRFVIVSLAGWGLGIYEGFKLLSEGEKENKEEVIRCGLELSFSITKATINDIQLAFKSNTLTSRKLVEFYIKEIQTHNPLLKAVIEVNPDVLNQADKADYERKNSGARSLGALHGIPILLKDNISTKDKLNTTAGSFALLKSVVPRDAGVVRKLRKSGALILGKASLSEWSNFRGTNIPSGWCGRGGQGKNPYNLSGDPCGSSSGSSISVAANLVTVSLGTETDGSILCPANSNSVVGFKPTVGLTSRAGVIPISPRQDTVGPICRTVSDAVYVLDAIVGFDPNDAVATSSAAKFIPRGGYSQFLKKNGLQGKRLGIVRAFYDDLATESLFNLFMGHLEKLRHAGASILDNLELDNPSQSGEEFALSSEFKQSLNVYLKNLVSSPVRSLADVIAFNKDNPSLEMTDVYNQNLLVDAEKTDGTKAERNGSLLNMEKLDNEGFKSLMIKNGLDAVVIPEDGFSTVLAIGGHPGIVVPAGYKDDGMPTGICFGGLRGSEPKLIEIAYGFEQITLIRKPPPSVIFDKIRV</sequence>
<dbReference type="Gene3D" id="3.90.1300.10">
    <property type="entry name" value="Amidase signature (AS) domain"/>
    <property type="match status" value="2"/>
</dbReference>
<dbReference type="Proteomes" id="UP001202328">
    <property type="component" value="Unassembled WGS sequence"/>
</dbReference>
<evidence type="ECO:0000259" key="2">
    <source>
        <dbReference type="Pfam" id="PF01425"/>
    </source>
</evidence>
<reference evidence="3" key="1">
    <citation type="submission" date="2022-04" db="EMBL/GenBank/DDBJ databases">
        <title>A functionally conserved STORR gene fusion in Papaver species that diverged 16.8 million years ago.</title>
        <authorList>
            <person name="Catania T."/>
        </authorList>
    </citation>
    <scope>NUCLEOTIDE SEQUENCE</scope>
    <source>
        <strain evidence="3">S-188037</strain>
    </source>
</reference>
<dbReference type="InterPro" id="IPR036928">
    <property type="entry name" value="AS_sf"/>
</dbReference>
<feature type="domain" description="Amidase" evidence="2">
    <location>
        <begin position="587"/>
        <end position="945"/>
    </location>
</feature>
<evidence type="ECO:0000313" key="4">
    <source>
        <dbReference type="Proteomes" id="UP001202328"/>
    </source>
</evidence>
<accession>A0AAD4SP84</accession>
<dbReference type="PANTHER" id="PTHR42678">
    <property type="entry name" value="AMIDASE"/>
    <property type="match status" value="1"/>
</dbReference>
<protein>
    <recommendedName>
        <fullName evidence="2">Amidase domain-containing protein</fullName>
    </recommendedName>
</protein>
<dbReference type="EMBL" id="JAJJMB010009474">
    <property type="protein sequence ID" value="KAI3913412.1"/>
    <property type="molecule type" value="Genomic_DNA"/>
</dbReference>
<evidence type="ECO:0000256" key="1">
    <source>
        <dbReference type="SAM" id="SignalP"/>
    </source>
</evidence>
<organism evidence="3 4">
    <name type="scientific">Papaver atlanticum</name>
    <dbReference type="NCBI Taxonomy" id="357466"/>
    <lineage>
        <taxon>Eukaryota</taxon>
        <taxon>Viridiplantae</taxon>
        <taxon>Streptophyta</taxon>
        <taxon>Embryophyta</taxon>
        <taxon>Tracheophyta</taxon>
        <taxon>Spermatophyta</taxon>
        <taxon>Magnoliopsida</taxon>
        <taxon>Ranunculales</taxon>
        <taxon>Papaveraceae</taxon>
        <taxon>Papaveroideae</taxon>
        <taxon>Papaver</taxon>
    </lineage>
</organism>
<dbReference type="PANTHER" id="PTHR42678:SF25">
    <property type="entry name" value="AMIDASE C869.01"/>
    <property type="match status" value="1"/>
</dbReference>
<feature type="signal peptide" evidence="1">
    <location>
        <begin position="1"/>
        <end position="20"/>
    </location>
</feature>
<feature type="domain" description="Amidase" evidence="2">
    <location>
        <begin position="50"/>
        <end position="447"/>
    </location>
</feature>
<name>A0AAD4SP84_9MAGN</name>
<keyword evidence="1" id="KW-0732">Signal</keyword>
<gene>
    <name evidence="3" type="ORF">MKW98_003891</name>
</gene>
<dbReference type="InterPro" id="IPR023631">
    <property type="entry name" value="Amidase_dom"/>
</dbReference>
<dbReference type="Pfam" id="PF01425">
    <property type="entry name" value="Amidase"/>
    <property type="match status" value="2"/>
</dbReference>
<dbReference type="AlphaFoldDB" id="A0AAD4SP84"/>
<comment type="caution">
    <text evidence="3">The sequence shown here is derived from an EMBL/GenBank/DDBJ whole genome shotgun (WGS) entry which is preliminary data.</text>
</comment>
<proteinExistence type="predicted"/>
<evidence type="ECO:0000313" key="3">
    <source>
        <dbReference type="EMBL" id="KAI3913412.1"/>
    </source>
</evidence>
<dbReference type="SUPFAM" id="SSF75304">
    <property type="entry name" value="Amidase signature (AS) enzymes"/>
    <property type="match status" value="2"/>
</dbReference>
<keyword evidence="4" id="KW-1185">Reference proteome</keyword>